<accession>A0A813MEG2</accession>
<comment type="similarity">
    <text evidence="1">Belongs to the CDC123 family.</text>
</comment>
<dbReference type="EMBL" id="CAJNOC010000075">
    <property type="protein sequence ID" value="CAF0712615.1"/>
    <property type="molecule type" value="Genomic_DNA"/>
</dbReference>
<dbReference type="InterPro" id="IPR009772">
    <property type="entry name" value="CDC123"/>
</dbReference>
<comment type="caution">
    <text evidence="2">The sequence shown here is derived from an EMBL/GenBank/DDBJ whole genome shotgun (WGS) entry which is preliminary data.</text>
</comment>
<reference evidence="2" key="1">
    <citation type="submission" date="2021-02" db="EMBL/GenBank/DDBJ databases">
        <authorList>
            <person name="Nowell W R."/>
        </authorList>
    </citation>
    <scope>NUCLEOTIDE SEQUENCE</scope>
    <source>
        <strain evidence="2">Ploen Becks lab</strain>
    </source>
</reference>
<evidence type="ECO:0008006" key="4">
    <source>
        <dbReference type="Google" id="ProtNLM"/>
    </source>
</evidence>
<proteinExistence type="inferred from homology"/>
<sequence length="355" mass="42051">MSNFLEEIKLVKLRQVKTESIKDYSDPKLAGFLSKESLQNYQSNVLDCNFENWYEKLKDVTFKSEFCPIELSHAEIFIDFYKKWQSNKDIKENWKSLLKSNQLKEITELESRLDNVISKFINDKNKYVFVKTSSRSAKDSPLTFKQFKDLYSSYFNSLTETENLEENEQIKCLLKAAFECLKVQKASQVIEMFFKSERIYQDMLLAVEKKERFKENFIIREFVQIDIDMEFRGFVFNGKLTALSQYNYLIYSKRLNEQKSQIGELIKNFFNEKVSAKLEEFHKSYIIDFAVVQNMDCFVIEINPFLETTDSGLFSWQHERAILESNDTFCFRITERPKPGAKAMLPYSIRSLMSN</sequence>
<organism evidence="2 3">
    <name type="scientific">Brachionus calyciflorus</name>
    <dbReference type="NCBI Taxonomy" id="104777"/>
    <lineage>
        <taxon>Eukaryota</taxon>
        <taxon>Metazoa</taxon>
        <taxon>Spiralia</taxon>
        <taxon>Gnathifera</taxon>
        <taxon>Rotifera</taxon>
        <taxon>Eurotatoria</taxon>
        <taxon>Monogononta</taxon>
        <taxon>Pseudotrocha</taxon>
        <taxon>Ploima</taxon>
        <taxon>Brachionidae</taxon>
        <taxon>Brachionus</taxon>
    </lineage>
</organism>
<evidence type="ECO:0000256" key="1">
    <source>
        <dbReference type="ARBA" id="ARBA00011047"/>
    </source>
</evidence>
<gene>
    <name evidence="2" type="ORF">OXX778_LOCUS1239</name>
</gene>
<protein>
    <recommendedName>
        <fullName evidence="4">Cell division cycle protein 123 homolog</fullName>
    </recommendedName>
</protein>
<dbReference type="Pfam" id="PF07065">
    <property type="entry name" value="D123"/>
    <property type="match status" value="1"/>
</dbReference>
<evidence type="ECO:0000313" key="3">
    <source>
        <dbReference type="Proteomes" id="UP000663879"/>
    </source>
</evidence>
<keyword evidence="3" id="KW-1185">Reference proteome</keyword>
<dbReference type="OrthoDB" id="360540at2759"/>
<dbReference type="GO" id="GO:0005737">
    <property type="term" value="C:cytoplasm"/>
    <property type="evidence" value="ECO:0007669"/>
    <property type="project" value="TreeGrafter"/>
</dbReference>
<dbReference type="Proteomes" id="UP000663879">
    <property type="component" value="Unassembled WGS sequence"/>
</dbReference>
<name>A0A813MEG2_9BILA</name>
<dbReference type="PANTHER" id="PTHR15323:SF6">
    <property type="entry name" value="CELL DIVISION CYCLE PROTEIN 123 HOMOLOG"/>
    <property type="match status" value="1"/>
</dbReference>
<evidence type="ECO:0000313" key="2">
    <source>
        <dbReference type="EMBL" id="CAF0712615.1"/>
    </source>
</evidence>
<dbReference type="AlphaFoldDB" id="A0A813MEG2"/>
<dbReference type="PANTHER" id="PTHR15323">
    <property type="entry name" value="D123 PROTEIN"/>
    <property type="match status" value="1"/>
</dbReference>